<evidence type="ECO:0000313" key="3">
    <source>
        <dbReference type="Proteomes" id="UP001234354"/>
    </source>
</evidence>
<evidence type="ECO:0000313" key="2">
    <source>
        <dbReference type="EMBL" id="MDQ1120158.1"/>
    </source>
</evidence>
<dbReference type="Proteomes" id="UP001234354">
    <property type="component" value="Unassembled WGS sequence"/>
</dbReference>
<proteinExistence type="predicted"/>
<accession>A0AAW8GEV3</accession>
<feature type="compositionally biased region" description="Low complexity" evidence="1">
    <location>
        <begin position="85"/>
        <end position="99"/>
    </location>
</feature>
<gene>
    <name evidence="2" type="ORF">QE383_002466</name>
</gene>
<feature type="region of interest" description="Disordered" evidence="1">
    <location>
        <begin position="44"/>
        <end position="102"/>
    </location>
</feature>
<evidence type="ECO:0000256" key="1">
    <source>
        <dbReference type="SAM" id="MobiDB-lite"/>
    </source>
</evidence>
<feature type="compositionally biased region" description="Polar residues" evidence="1">
    <location>
        <begin position="44"/>
        <end position="54"/>
    </location>
</feature>
<name>A0AAW8GEV3_9GAMM</name>
<dbReference type="AlphaFoldDB" id="A0AAW8GEV3"/>
<sequence>MGTATESLDIAVAEIVLGPAFAPSLWPQAKGRDGEGWLFAGTCQKSRSSNSRTKASWRPMALNSHMDRSARANRPHQNGLKLDASDPTTSTQPSTSTNSRILNGAEISIGESIIMPIDISTLATTRSMITNGM</sequence>
<dbReference type="EMBL" id="JAUTBB010000001">
    <property type="protein sequence ID" value="MDQ1120158.1"/>
    <property type="molecule type" value="Genomic_DNA"/>
</dbReference>
<reference evidence="2" key="1">
    <citation type="submission" date="2023-07" db="EMBL/GenBank/DDBJ databases">
        <title>Functional and genomic diversity of the sorghum phyllosphere microbiome.</title>
        <authorList>
            <person name="Shade A."/>
        </authorList>
    </citation>
    <scope>NUCLEOTIDE SEQUENCE</scope>
    <source>
        <strain evidence="2">SORGH_AS_0908</strain>
    </source>
</reference>
<protein>
    <submittedName>
        <fullName evidence="2">Uncharacterized protein</fullName>
    </submittedName>
</protein>
<organism evidence="2 3">
    <name type="scientific">Pseudoxanthomonas winnipegensis</name>
    <dbReference type="NCBI Taxonomy" id="2480810"/>
    <lineage>
        <taxon>Bacteria</taxon>
        <taxon>Pseudomonadati</taxon>
        <taxon>Pseudomonadota</taxon>
        <taxon>Gammaproteobacteria</taxon>
        <taxon>Lysobacterales</taxon>
        <taxon>Lysobacteraceae</taxon>
        <taxon>Pseudoxanthomonas</taxon>
    </lineage>
</organism>
<comment type="caution">
    <text evidence="2">The sequence shown here is derived from an EMBL/GenBank/DDBJ whole genome shotgun (WGS) entry which is preliminary data.</text>
</comment>